<comment type="subcellular location">
    <subcellularLocation>
        <location evidence="1">Cell membrane</location>
        <topology evidence="1">Single-pass membrane protein</topology>
    </subcellularLocation>
    <subcellularLocation>
        <location evidence="7">Cell membrane</location>
        <topology evidence="7">Single-pass type II membrane protein</topology>
    </subcellularLocation>
</comment>
<evidence type="ECO:0000313" key="9">
    <source>
        <dbReference type="EMBL" id="MBN7797204.1"/>
    </source>
</evidence>
<evidence type="ECO:0000256" key="8">
    <source>
        <dbReference type="SAM" id="Phobius"/>
    </source>
</evidence>
<dbReference type="AlphaFoldDB" id="A0A939IJ23"/>
<protein>
    <submittedName>
        <fullName evidence="9">Biopolymer transporter ExbD</fullName>
    </submittedName>
</protein>
<dbReference type="EMBL" id="JAFKCZ010000007">
    <property type="protein sequence ID" value="MBN7797204.1"/>
    <property type="molecule type" value="Genomic_DNA"/>
</dbReference>
<feature type="transmembrane region" description="Helical" evidence="8">
    <location>
        <begin position="20"/>
        <end position="41"/>
    </location>
</feature>
<keyword evidence="4 7" id="KW-0812">Transmembrane</keyword>
<evidence type="ECO:0000256" key="1">
    <source>
        <dbReference type="ARBA" id="ARBA00004162"/>
    </source>
</evidence>
<gene>
    <name evidence="9" type="ORF">JYP50_11405</name>
</gene>
<evidence type="ECO:0000256" key="4">
    <source>
        <dbReference type="ARBA" id="ARBA00022692"/>
    </source>
</evidence>
<dbReference type="GO" id="GO:0022857">
    <property type="term" value="F:transmembrane transporter activity"/>
    <property type="evidence" value="ECO:0007669"/>
    <property type="project" value="InterPro"/>
</dbReference>
<sequence length="140" mass="14987">MRPSLQQRFDTEHAGRGIDLSPLLDVVFILLIFFIVTTVFVRETGVEIDKPRALSAQQLPQSVVLLAITDSGRVIHAGNDIGAEGVRRTLEPLLRRQQRPVVIQADSAAPSGLLVKVLDAAKLAGAADVSIATRTEAGAI</sequence>
<comment type="similarity">
    <text evidence="2 7">Belongs to the ExbD/TolR family.</text>
</comment>
<name>A0A939IJ23_9GAMM</name>
<evidence type="ECO:0000256" key="2">
    <source>
        <dbReference type="ARBA" id="ARBA00005811"/>
    </source>
</evidence>
<accession>A0A939IJ23</accession>
<evidence type="ECO:0000256" key="6">
    <source>
        <dbReference type="ARBA" id="ARBA00023136"/>
    </source>
</evidence>
<evidence type="ECO:0000256" key="7">
    <source>
        <dbReference type="RuleBase" id="RU003879"/>
    </source>
</evidence>
<evidence type="ECO:0000256" key="3">
    <source>
        <dbReference type="ARBA" id="ARBA00022475"/>
    </source>
</evidence>
<evidence type="ECO:0000313" key="10">
    <source>
        <dbReference type="Proteomes" id="UP000664303"/>
    </source>
</evidence>
<dbReference type="GO" id="GO:0015031">
    <property type="term" value="P:protein transport"/>
    <property type="evidence" value="ECO:0007669"/>
    <property type="project" value="UniProtKB-KW"/>
</dbReference>
<proteinExistence type="inferred from homology"/>
<dbReference type="PANTHER" id="PTHR30558:SF13">
    <property type="entry name" value="BIOPOLYMER TRANSPORT PROTEIN EXBD2"/>
    <property type="match status" value="1"/>
</dbReference>
<keyword evidence="7" id="KW-0653">Protein transport</keyword>
<keyword evidence="5 8" id="KW-1133">Transmembrane helix</keyword>
<keyword evidence="6 8" id="KW-0472">Membrane</keyword>
<dbReference type="InterPro" id="IPR003400">
    <property type="entry name" value="ExbD"/>
</dbReference>
<dbReference type="Proteomes" id="UP000664303">
    <property type="component" value="Unassembled WGS sequence"/>
</dbReference>
<evidence type="ECO:0000256" key="5">
    <source>
        <dbReference type="ARBA" id="ARBA00022989"/>
    </source>
</evidence>
<dbReference type="Pfam" id="PF02472">
    <property type="entry name" value="ExbD"/>
    <property type="match status" value="1"/>
</dbReference>
<dbReference type="Gene3D" id="3.30.420.270">
    <property type="match status" value="1"/>
</dbReference>
<keyword evidence="10" id="KW-1185">Reference proteome</keyword>
<keyword evidence="7" id="KW-0813">Transport</keyword>
<organism evidence="9 10">
    <name type="scientific">Parahaliea mediterranea</name>
    <dbReference type="NCBI Taxonomy" id="651086"/>
    <lineage>
        <taxon>Bacteria</taxon>
        <taxon>Pseudomonadati</taxon>
        <taxon>Pseudomonadota</taxon>
        <taxon>Gammaproteobacteria</taxon>
        <taxon>Cellvibrionales</taxon>
        <taxon>Halieaceae</taxon>
        <taxon>Parahaliea</taxon>
    </lineage>
</organism>
<keyword evidence="3" id="KW-1003">Cell membrane</keyword>
<reference evidence="9" key="1">
    <citation type="submission" date="2021-02" db="EMBL/GenBank/DDBJ databases">
        <title>PHA producing bacteria isolated from coastal sediment in Guangdong, Shenzhen.</title>
        <authorList>
            <person name="Zheng W."/>
            <person name="Yu S."/>
            <person name="Huang Y."/>
        </authorList>
    </citation>
    <scope>NUCLEOTIDE SEQUENCE</scope>
    <source>
        <strain evidence="9">TN14-10</strain>
    </source>
</reference>
<comment type="caution">
    <text evidence="9">The sequence shown here is derived from an EMBL/GenBank/DDBJ whole genome shotgun (WGS) entry which is preliminary data.</text>
</comment>
<dbReference type="GO" id="GO:0005886">
    <property type="term" value="C:plasma membrane"/>
    <property type="evidence" value="ECO:0007669"/>
    <property type="project" value="UniProtKB-SubCell"/>
</dbReference>
<dbReference type="PANTHER" id="PTHR30558">
    <property type="entry name" value="EXBD MEMBRANE COMPONENT OF PMF-DRIVEN MACROMOLECULE IMPORT SYSTEM"/>
    <property type="match status" value="1"/>
</dbReference>